<sequence length="755" mass="85517">MVLLLSRLMLLFGLVSPALMLAQNVIKGKVTDEQKQPLPGASVLWLDTQVGTITDADGNFEIERPQNGSKLVFSYTGFQTDTIEASYNLSVRLKAGKALEEVEIVKRQKTTRIKRMDALKVEQIGVKELLKAACCNLSESFETSPSVDVSFTDAVTGTRQIQMLGLAGPYSQITRENMPSVRGLNAVTGLTYIPGPWLESIQLNKGAGSVVNGFESVTGQINYELQKPLDTDPLFVNMYFNQGGRKEINLHGTTALSDKLATAILVHGKSNQRENDRNGDSFLDMPKGDNLIVLNRYFLMGTNGWRYQLGGKYTSISTQGGQIVDPERNANFSFTDETRRFEAFAKAGKTYDLPWKSLGIQLSGVLHTQDIYAGYPELIRTAVIEPKYRINSMVKDYRGVQNSLYGNFIYQSIIGNTNNQIKTGASIQVDDIVETVNVNEYLRREIVPGAYFELNKTWSEKFKTVSGLRIDHHNNYGAFITPRFHGWWSPNEKNVLRFSGGRGLRTANVFMENIGQWVATRSFVISATEANNPYGLNPEIAWNYGFNYTKYVEIRGKELQLALDFYRTDFENQVVVDRDTDDRMVSIYNLDGKSFANSLQFQVDYELVERLDARVAYRWYDVQTTYGDELLRQPFLAPHRAFINLAYETENRWFFDATVNWQGEKRLAPFADRGEDYSPSFFTLNAQIRKVWKNNIDIYLGAENLLNFQQENPIGTVAIDPRSGTSNQPNMDAASVWGPIFGRNIYLGFRYRINK</sequence>
<dbReference type="SUPFAM" id="SSF56935">
    <property type="entry name" value="Porins"/>
    <property type="match status" value="1"/>
</dbReference>
<dbReference type="Gene3D" id="2.40.170.20">
    <property type="entry name" value="TonB-dependent receptor, beta-barrel domain"/>
    <property type="match status" value="1"/>
</dbReference>
<protein>
    <submittedName>
        <fullName evidence="12">TonB-dependent receptor</fullName>
    </submittedName>
</protein>
<dbReference type="RefSeq" id="WP_147015305.1">
    <property type="nucleotide sequence ID" value="NZ_VORB01000011.1"/>
</dbReference>
<keyword evidence="8 12" id="KW-0675">Receptor</keyword>
<keyword evidence="2" id="KW-0813">Transport</keyword>
<evidence type="ECO:0000313" key="13">
    <source>
        <dbReference type="Proteomes" id="UP000321168"/>
    </source>
</evidence>
<dbReference type="InterPro" id="IPR039426">
    <property type="entry name" value="TonB-dep_rcpt-like"/>
</dbReference>
<dbReference type="Pfam" id="PF13715">
    <property type="entry name" value="CarbopepD_reg_2"/>
    <property type="match status" value="1"/>
</dbReference>
<name>A0A5C6US59_9FLAO</name>
<dbReference type="Gene3D" id="2.60.40.1120">
    <property type="entry name" value="Carboxypeptidase-like, regulatory domain"/>
    <property type="match status" value="1"/>
</dbReference>
<keyword evidence="3" id="KW-1134">Transmembrane beta strand</keyword>
<comment type="subcellular location">
    <subcellularLocation>
        <location evidence="1">Cell outer membrane</location>
        <topology evidence="1">Multi-pass membrane protein</topology>
    </subcellularLocation>
</comment>
<evidence type="ECO:0000256" key="4">
    <source>
        <dbReference type="ARBA" id="ARBA00022692"/>
    </source>
</evidence>
<evidence type="ECO:0000256" key="5">
    <source>
        <dbReference type="ARBA" id="ARBA00022729"/>
    </source>
</evidence>
<dbReference type="OrthoDB" id="1109239at2"/>
<organism evidence="12 13">
    <name type="scientific">Luteibaculum oceani</name>
    <dbReference type="NCBI Taxonomy" id="1294296"/>
    <lineage>
        <taxon>Bacteria</taxon>
        <taxon>Pseudomonadati</taxon>
        <taxon>Bacteroidota</taxon>
        <taxon>Flavobacteriia</taxon>
        <taxon>Flavobacteriales</taxon>
        <taxon>Luteibaculaceae</taxon>
        <taxon>Luteibaculum</taxon>
    </lineage>
</organism>
<dbReference type="InterPro" id="IPR036942">
    <property type="entry name" value="Beta-barrel_TonB_sf"/>
</dbReference>
<dbReference type="EMBL" id="VORB01000011">
    <property type="protein sequence ID" value="TXC76067.1"/>
    <property type="molecule type" value="Genomic_DNA"/>
</dbReference>
<dbReference type="AlphaFoldDB" id="A0A5C6US59"/>
<keyword evidence="4" id="KW-0812">Transmembrane</keyword>
<evidence type="ECO:0000313" key="12">
    <source>
        <dbReference type="EMBL" id="TXC76067.1"/>
    </source>
</evidence>
<comment type="caution">
    <text evidence="12">The sequence shown here is derived from an EMBL/GenBank/DDBJ whole genome shotgun (WGS) entry which is preliminary data.</text>
</comment>
<evidence type="ECO:0000256" key="10">
    <source>
        <dbReference type="SAM" id="SignalP"/>
    </source>
</evidence>
<evidence type="ECO:0000256" key="8">
    <source>
        <dbReference type="ARBA" id="ARBA00023170"/>
    </source>
</evidence>
<gene>
    <name evidence="12" type="ORF">FRX97_11175</name>
</gene>
<dbReference type="SUPFAM" id="SSF49464">
    <property type="entry name" value="Carboxypeptidase regulatory domain-like"/>
    <property type="match status" value="1"/>
</dbReference>
<dbReference type="Pfam" id="PF00593">
    <property type="entry name" value="TonB_dep_Rec_b-barrel"/>
    <property type="match status" value="1"/>
</dbReference>
<dbReference type="PANTHER" id="PTHR30069">
    <property type="entry name" value="TONB-DEPENDENT OUTER MEMBRANE RECEPTOR"/>
    <property type="match status" value="1"/>
</dbReference>
<feature type="chain" id="PRO_5023087980" evidence="10">
    <location>
        <begin position="23"/>
        <end position="755"/>
    </location>
</feature>
<reference evidence="12 13" key="1">
    <citation type="submission" date="2019-08" db="EMBL/GenBank/DDBJ databases">
        <title>Genome of Luteibaculum oceani JCM 18817.</title>
        <authorList>
            <person name="Bowman J.P."/>
        </authorList>
    </citation>
    <scope>NUCLEOTIDE SEQUENCE [LARGE SCALE GENOMIC DNA]</scope>
    <source>
        <strain evidence="12 13">JCM 18817</strain>
    </source>
</reference>
<evidence type="ECO:0000256" key="9">
    <source>
        <dbReference type="ARBA" id="ARBA00023237"/>
    </source>
</evidence>
<keyword evidence="9" id="KW-0998">Cell outer membrane</keyword>
<dbReference type="Gene3D" id="2.170.130.10">
    <property type="entry name" value="TonB-dependent receptor, plug domain"/>
    <property type="match status" value="1"/>
</dbReference>
<dbReference type="PANTHER" id="PTHR30069:SF29">
    <property type="entry name" value="HEMOGLOBIN AND HEMOGLOBIN-HAPTOGLOBIN-BINDING PROTEIN 1-RELATED"/>
    <property type="match status" value="1"/>
</dbReference>
<evidence type="ECO:0000259" key="11">
    <source>
        <dbReference type="Pfam" id="PF00593"/>
    </source>
</evidence>
<evidence type="ECO:0000256" key="2">
    <source>
        <dbReference type="ARBA" id="ARBA00022448"/>
    </source>
</evidence>
<proteinExistence type="predicted"/>
<accession>A0A5C6US59</accession>
<evidence type="ECO:0000256" key="3">
    <source>
        <dbReference type="ARBA" id="ARBA00022452"/>
    </source>
</evidence>
<dbReference type="InterPro" id="IPR000531">
    <property type="entry name" value="Beta-barrel_TonB"/>
</dbReference>
<evidence type="ECO:0000256" key="7">
    <source>
        <dbReference type="ARBA" id="ARBA00023136"/>
    </source>
</evidence>
<feature type="signal peptide" evidence="10">
    <location>
        <begin position="1"/>
        <end position="22"/>
    </location>
</feature>
<keyword evidence="5 10" id="KW-0732">Signal</keyword>
<dbReference type="GO" id="GO:0009279">
    <property type="term" value="C:cell outer membrane"/>
    <property type="evidence" value="ECO:0007669"/>
    <property type="project" value="UniProtKB-SubCell"/>
</dbReference>
<dbReference type="InterPro" id="IPR008969">
    <property type="entry name" value="CarboxyPept-like_regulatory"/>
</dbReference>
<keyword evidence="6" id="KW-0798">TonB box</keyword>
<dbReference type="InterPro" id="IPR037066">
    <property type="entry name" value="Plug_dom_sf"/>
</dbReference>
<dbReference type="GO" id="GO:0015344">
    <property type="term" value="F:siderophore uptake transmembrane transporter activity"/>
    <property type="evidence" value="ECO:0007669"/>
    <property type="project" value="TreeGrafter"/>
</dbReference>
<keyword evidence="13" id="KW-1185">Reference proteome</keyword>
<evidence type="ECO:0000256" key="1">
    <source>
        <dbReference type="ARBA" id="ARBA00004571"/>
    </source>
</evidence>
<dbReference type="GO" id="GO:0044718">
    <property type="term" value="P:siderophore transmembrane transport"/>
    <property type="evidence" value="ECO:0007669"/>
    <property type="project" value="TreeGrafter"/>
</dbReference>
<keyword evidence="7" id="KW-0472">Membrane</keyword>
<feature type="domain" description="TonB-dependent receptor-like beta-barrel" evidence="11">
    <location>
        <begin position="296"/>
        <end position="705"/>
    </location>
</feature>
<evidence type="ECO:0000256" key="6">
    <source>
        <dbReference type="ARBA" id="ARBA00023077"/>
    </source>
</evidence>
<dbReference type="Proteomes" id="UP000321168">
    <property type="component" value="Unassembled WGS sequence"/>
</dbReference>